<dbReference type="Proteomes" id="UP001164653">
    <property type="component" value="Chromosome"/>
</dbReference>
<organism evidence="5 6">
    <name type="scientific">Dyadobacter pollutisoli</name>
    <dbReference type="NCBI Taxonomy" id="2910158"/>
    <lineage>
        <taxon>Bacteria</taxon>
        <taxon>Pseudomonadati</taxon>
        <taxon>Bacteroidota</taxon>
        <taxon>Cytophagia</taxon>
        <taxon>Cytophagales</taxon>
        <taxon>Spirosomataceae</taxon>
        <taxon>Dyadobacter</taxon>
    </lineage>
</organism>
<dbReference type="InterPro" id="IPR007492">
    <property type="entry name" value="LytTR_DNA-bd_dom"/>
</dbReference>
<dbReference type="SUPFAM" id="SSF52172">
    <property type="entry name" value="CheY-like"/>
    <property type="match status" value="1"/>
</dbReference>
<dbReference type="Gene3D" id="2.40.50.1020">
    <property type="entry name" value="LytTr DNA-binding domain"/>
    <property type="match status" value="1"/>
</dbReference>
<feature type="domain" description="Response regulatory" evidence="3">
    <location>
        <begin position="6"/>
        <end position="118"/>
    </location>
</feature>
<proteinExistence type="predicted"/>
<dbReference type="SMART" id="SM00850">
    <property type="entry name" value="LytTR"/>
    <property type="match status" value="1"/>
</dbReference>
<dbReference type="PANTHER" id="PTHR37299:SF1">
    <property type="entry name" value="STAGE 0 SPORULATION PROTEIN A HOMOLOG"/>
    <property type="match status" value="1"/>
</dbReference>
<feature type="compositionally biased region" description="Low complexity" evidence="2">
    <location>
        <begin position="129"/>
        <end position="143"/>
    </location>
</feature>
<name>A0A9E8NH37_9BACT</name>
<dbReference type="EMBL" id="CP112998">
    <property type="protein sequence ID" value="WAC14902.1"/>
    <property type="molecule type" value="Genomic_DNA"/>
</dbReference>
<sequence>MKKEITCIIVDDEPFAQNLLCRFVERLTYLKLLSVYPNALEALEAVHNLNPDILFLDISMPEVTGLEMVKILGNSRPYIIFTTAYPNHAAESYDFEVIDYLVKPISFERFVRAVNKVSEQMSLKSNTWGGNPDSNPESSSESSHAGDNFFMVKSNKKLIKINIGEIVVVEGMKDYLKIHMTDSMVIIHMTIGKMEEVLKKHRFIRINKSFIVNIREIKAIDGNEMELSNKQKVPIGATFRDVVLNNLQGRII</sequence>
<keyword evidence="6" id="KW-1185">Reference proteome</keyword>
<evidence type="ECO:0000259" key="3">
    <source>
        <dbReference type="PROSITE" id="PS50110"/>
    </source>
</evidence>
<dbReference type="InterPro" id="IPR046947">
    <property type="entry name" value="LytR-like"/>
</dbReference>
<feature type="domain" description="HTH LytTR-type" evidence="4">
    <location>
        <begin position="150"/>
        <end position="221"/>
    </location>
</feature>
<dbReference type="RefSeq" id="WP_244820269.1">
    <property type="nucleotide sequence ID" value="NZ_CP112998.1"/>
</dbReference>
<dbReference type="AlphaFoldDB" id="A0A9E8NH37"/>
<keyword evidence="1" id="KW-0597">Phosphoprotein</keyword>
<dbReference type="InterPro" id="IPR001789">
    <property type="entry name" value="Sig_transdc_resp-reg_receiver"/>
</dbReference>
<dbReference type="GO" id="GO:0000156">
    <property type="term" value="F:phosphorelay response regulator activity"/>
    <property type="evidence" value="ECO:0007669"/>
    <property type="project" value="InterPro"/>
</dbReference>
<evidence type="ECO:0000256" key="1">
    <source>
        <dbReference type="PROSITE-ProRule" id="PRU00169"/>
    </source>
</evidence>
<dbReference type="PROSITE" id="PS50110">
    <property type="entry name" value="RESPONSE_REGULATORY"/>
    <property type="match status" value="1"/>
</dbReference>
<feature type="modified residue" description="4-aspartylphosphate" evidence="1">
    <location>
        <position position="57"/>
    </location>
</feature>
<dbReference type="GO" id="GO:0003677">
    <property type="term" value="F:DNA binding"/>
    <property type="evidence" value="ECO:0007669"/>
    <property type="project" value="InterPro"/>
</dbReference>
<feature type="region of interest" description="Disordered" evidence="2">
    <location>
        <begin position="125"/>
        <end position="145"/>
    </location>
</feature>
<evidence type="ECO:0000256" key="2">
    <source>
        <dbReference type="SAM" id="MobiDB-lite"/>
    </source>
</evidence>
<accession>A0A9E8NH37</accession>
<dbReference type="KEGG" id="dpf:ON006_13240"/>
<evidence type="ECO:0000313" key="6">
    <source>
        <dbReference type="Proteomes" id="UP001164653"/>
    </source>
</evidence>
<protein>
    <submittedName>
        <fullName evidence="5">Response regulator transcription factor</fullName>
    </submittedName>
</protein>
<dbReference type="PROSITE" id="PS50930">
    <property type="entry name" value="HTH_LYTTR"/>
    <property type="match status" value="1"/>
</dbReference>
<reference evidence="5" key="1">
    <citation type="submission" date="2022-11" db="EMBL/GenBank/DDBJ databases">
        <title>Dyadobacter pollutisoli sp. nov., isolated from plastic dumped soil.</title>
        <authorList>
            <person name="Kim J.M."/>
            <person name="Kim K.R."/>
            <person name="Lee J.K."/>
            <person name="Hao L."/>
            <person name="Jeon C.O."/>
        </authorList>
    </citation>
    <scope>NUCLEOTIDE SEQUENCE</scope>
    <source>
        <strain evidence="5">U1</strain>
    </source>
</reference>
<dbReference type="PANTHER" id="PTHR37299">
    <property type="entry name" value="TRANSCRIPTIONAL REGULATOR-RELATED"/>
    <property type="match status" value="1"/>
</dbReference>
<dbReference type="SMART" id="SM00448">
    <property type="entry name" value="REC"/>
    <property type="match status" value="1"/>
</dbReference>
<dbReference type="InterPro" id="IPR011006">
    <property type="entry name" value="CheY-like_superfamily"/>
</dbReference>
<dbReference type="Gene3D" id="3.40.50.2300">
    <property type="match status" value="1"/>
</dbReference>
<gene>
    <name evidence="5" type="ORF">ON006_13240</name>
</gene>
<evidence type="ECO:0000259" key="4">
    <source>
        <dbReference type="PROSITE" id="PS50930"/>
    </source>
</evidence>
<dbReference type="Pfam" id="PF04397">
    <property type="entry name" value="LytTR"/>
    <property type="match status" value="1"/>
</dbReference>
<dbReference type="Pfam" id="PF00072">
    <property type="entry name" value="Response_reg"/>
    <property type="match status" value="1"/>
</dbReference>
<evidence type="ECO:0000313" key="5">
    <source>
        <dbReference type="EMBL" id="WAC14902.1"/>
    </source>
</evidence>